<dbReference type="EMBL" id="CP035704">
    <property type="protein sequence ID" value="QBB70405.1"/>
    <property type="molecule type" value="Genomic_DNA"/>
</dbReference>
<dbReference type="Gene3D" id="2.130.10.10">
    <property type="entry name" value="YVTN repeat-like/Quinoprotein amine dehydrogenase"/>
    <property type="match status" value="1"/>
</dbReference>
<gene>
    <name evidence="2" type="ORF">ELE36_08510</name>
</gene>
<name>A0A411HIS2_9GAMM</name>
<evidence type="ECO:0000313" key="3">
    <source>
        <dbReference type="Proteomes" id="UP000291562"/>
    </source>
</evidence>
<dbReference type="InterPro" id="IPR002372">
    <property type="entry name" value="PQQ_rpt_dom"/>
</dbReference>
<accession>A0A411HIS2</accession>
<sequence>MMTDLLMPRKIFQPFFYLICAAISAFGICGSSFAEIAPWETSWFLPAPLVSTGKAIAGSSFMDGTQNILNESLLSDGLHFRRLSAVDGSVLWDIVDNDSWTTSPNSGWSQATNNDTIVIAAATHSSFYPYPSGMSLAAFDRNTGEKRWVTYYLGALGAAPIAPSLLSDGAGNFFLAAGGMVQCCYNNGGQSVIKFAGADGTILWRRDADVVGNQSQAIPPAITVSGTDVVVAGSFESMPTVSKLVKLSGVDGTTLWNSSAYAPSALYATHDGNLVTFLRSGGFAKINSADGSLLWTESADDGCGGNCSYNGFQEMSNGDFLFVGSVSYPDERPDMPWLFHLRGDGGGVAYAGNPTLPAPSIAGFIIQAMPSVDGNAWLRFSQYTNSYHGLAWLAKYNLTTHTVTTSQVAALRPPTDAQTPSGYINLLANPSANRLLVSRTDYKSDGTQATVDALLDNTIAAQGDLDIVVTSPKVIPHGGIAHISMTVHYTGDVAIVGVKLFGVLPLPLSGNLICSTQGASNCTTDVSAGHLHASFDLIPGGQVTVSADLLGVNSESQMWIEGILYGPMSLSEPSIKNNFSTTPIAETLFASGFE</sequence>
<proteinExistence type="predicted"/>
<evidence type="ECO:0000259" key="1">
    <source>
        <dbReference type="Pfam" id="PF13360"/>
    </source>
</evidence>
<dbReference type="SUPFAM" id="SSF50998">
    <property type="entry name" value="Quinoprotein alcohol dehydrogenase-like"/>
    <property type="match status" value="1"/>
</dbReference>
<feature type="domain" description="Pyrrolo-quinoline quinone repeat" evidence="1">
    <location>
        <begin position="190"/>
        <end position="300"/>
    </location>
</feature>
<keyword evidence="3" id="KW-1185">Reference proteome</keyword>
<organism evidence="2 3">
    <name type="scientific">Pseudolysobacter antarcticus</name>
    <dbReference type="NCBI Taxonomy" id="2511995"/>
    <lineage>
        <taxon>Bacteria</taxon>
        <taxon>Pseudomonadati</taxon>
        <taxon>Pseudomonadota</taxon>
        <taxon>Gammaproteobacteria</taxon>
        <taxon>Lysobacterales</taxon>
        <taxon>Rhodanobacteraceae</taxon>
        <taxon>Pseudolysobacter</taxon>
    </lineage>
</organism>
<evidence type="ECO:0000313" key="2">
    <source>
        <dbReference type="EMBL" id="QBB70405.1"/>
    </source>
</evidence>
<dbReference type="Proteomes" id="UP000291562">
    <property type="component" value="Chromosome"/>
</dbReference>
<reference evidence="2 3" key="1">
    <citation type="submission" date="2019-01" db="EMBL/GenBank/DDBJ databases">
        <title>Pseudolysobacter antarctica gen. nov., sp. nov., isolated from Fildes Peninsula, Antarctica.</title>
        <authorList>
            <person name="Wei Z."/>
            <person name="Peng F."/>
        </authorList>
    </citation>
    <scope>NUCLEOTIDE SEQUENCE [LARGE SCALE GENOMIC DNA]</scope>
    <source>
        <strain evidence="2 3">AQ6-296</strain>
    </source>
</reference>
<dbReference type="AlphaFoldDB" id="A0A411HIS2"/>
<dbReference type="InterPro" id="IPR015943">
    <property type="entry name" value="WD40/YVTN_repeat-like_dom_sf"/>
</dbReference>
<dbReference type="OrthoDB" id="9794322at2"/>
<dbReference type="Pfam" id="PF13360">
    <property type="entry name" value="PQQ_2"/>
    <property type="match status" value="1"/>
</dbReference>
<dbReference type="InterPro" id="IPR011047">
    <property type="entry name" value="Quinoprotein_ADH-like_sf"/>
</dbReference>
<dbReference type="KEGG" id="xbc:ELE36_08510"/>
<protein>
    <recommendedName>
        <fullName evidence="1">Pyrrolo-quinoline quinone repeat domain-containing protein</fullName>
    </recommendedName>
</protein>